<keyword evidence="2 7" id="KW-0812">Transmembrane</keyword>
<evidence type="ECO:0000256" key="5">
    <source>
        <dbReference type="ARBA" id="ARBA00038359"/>
    </source>
</evidence>
<name>A0A3N4JU84_9PEZI</name>
<feature type="region of interest" description="Disordered" evidence="6">
    <location>
        <begin position="224"/>
        <end position="249"/>
    </location>
</feature>
<reference evidence="9 10" key="1">
    <citation type="journal article" date="2018" name="Nat. Ecol. Evol.">
        <title>Pezizomycetes genomes reveal the molecular basis of ectomycorrhizal truffle lifestyle.</title>
        <authorList>
            <person name="Murat C."/>
            <person name="Payen T."/>
            <person name="Noel B."/>
            <person name="Kuo A."/>
            <person name="Morin E."/>
            <person name="Chen J."/>
            <person name="Kohler A."/>
            <person name="Krizsan K."/>
            <person name="Balestrini R."/>
            <person name="Da Silva C."/>
            <person name="Montanini B."/>
            <person name="Hainaut M."/>
            <person name="Levati E."/>
            <person name="Barry K.W."/>
            <person name="Belfiori B."/>
            <person name="Cichocki N."/>
            <person name="Clum A."/>
            <person name="Dockter R.B."/>
            <person name="Fauchery L."/>
            <person name="Guy J."/>
            <person name="Iotti M."/>
            <person name="Le Tacon F."/>
            <person name="Lindquist E.A."/>
            <person name="Lipzen A."/>
            <person name="Malagnac F."/>
            <person name="Mello A."/>
            <person name="Molinier V."/>
            <person name="Miyauchi S."/>
            <person name="Poulain J."/>
            <person name="Riccioni C."/>
            <person name="Rubini A."/>
            <person name="Sitrit Y."/>
            <person name="Splivallo R."/>
            <person name="Traeger S."/>
            <person name="Wang M."/>
            <person name="Zifcakova L."/>
            <person name="Wipf D."/>
            <person name="Zambonelli A."/>
            <person name="Paolocci F."/>
            <person name="Nowrousian M."/>
            <person name="Ottonello S."/>
            <person name="Baldrian P."/>
            <person name="Spatafora J.W."/>
            <person name="Henrissat B."/>
            <person name="Nagy L.G."/>
            <person name="Aury J.M."/>
            <person name="Wincker P."/>
            <person name="Grigoriev I.V."/>
            <person name="Bonfante P."/>
            <person name="Martin F.M."/>
        </authorList>
    </citation>
    <scope>NUCLEOTIDE SEQUENCE [LARGE SCALE GENOMIC DNA]</scope>
    <source>
        <strain evidence="9 10">120613-1</strain>
    </source>
</reference>
<dbReference type="PANTHER" id="PTHR33048:SF19">
    <property type="entry name" value="MEMBRANE PROTEIN PTH11-LIKE, PUTATIVE (AFU_ORTHOLOGUE AFUA_1G14080)-RELATED"/>
    <property type="match status" value="1"/>
</dbReference>
<keyword evidence="10" id="KW-1185">Reference proteome</keyword>
<evidence type="ECO:0000256" key="7">
    <source>
        <dbReference type="SAM" id="Phobius"/>
    </source>
</evidence>
<feature type="domain" description="Rhodopsin" evidence="8">
    <location>
        <begin position="97"/>
        <end position="192"/>
    </location>
</feature>
<evidence type="ECO:0000313" key="9">
    <source>
        <dbReference type="EMBL" id="RPB01906.1"/>
    </source>
</evidence>
<evidence type="ECO:0000256" key="3">
    <source>
        <dbReference type="ARBA" id="ARBA00022989"/>
    </source>
</evidence>
<dbReference type="OrthoDB" id="3903189at2759"/>
<dbReference type="Proteomes" id="UP000276215">
    <property type="component" value="Unassembled WGS sequence"/>
</dbReference>
<dbReference type="Pfam" id="PF20684">
    <property type="entry name" value="Fung_rhodopsin"/>
    <property type="match status" value="1"/>
</dbReference>
<evidence type="ECO:0000259" key="8">
    <source>
        <dbReference type="Pfam" id="PF20684"/>
    </source>
</evidence>
<protein>
    <recommendedName>
        <fullName evidence="8">Rhodopsin domain-containing protein</fullName>
    </recommendedName>
</protein>
<evidence type="ECO:0000256" key="4">
    <source>
        <dbReference type="ARBA" id="ARBA00023136"/>
    </source>
</evidence>
<dbReference type="STRING" id="1336337.A0A3N4JU84"/>
<accession>A0A3N4JU84</accession>
<evidence type="ECO:0000313" key="10">
    <source>
        <dbReference type="Proteomes" id="UP000276215"/>
    </source>
</evidence>
<dbReference type="AlphaFoldDB" id="A0A3N4JU84"/>
<sequence length="287" mass="31896">MIGALAVFCVRVVVIHLVLVYDTNNVPDPGKLSDEVRHRRAFGSKMVLVGRTCYALFIWFMKFGIVSFYERIVARLEGYRTWLKYVWALLGVYPDPGEACTFSKAQLYTTGACNITTDLLIIIYPLPMIFNTHLPLRRKLQIGGLFSLGFFVILVSVFRLPFVVENNALQEWRTLFASIEMLVACFVANATALYRTIGARVHGVSDSRSLDKGAQGGYLFTANQRRVKGGGPPADEEEGGEEEGSEGVPSGGSLVCMFVSLPHRCVIYRIVANDGWDCVIFFPGECL</sequence>
<evidence type="ECO:0000256" key="6">
    <source>
        <dbReference type="SAM" id="MobiDB-lite"/>
    </source>
</evidence>
<feature type="compositionally biased region" description="Acidic residues" evidence="6">
    <location>
        <begin position="234"/>
        <end position="245"/>
    </location>
</feature>
<proteinExistence type="inferred from homology"/>
<feature type="transmembrane region" description="Helical" evidence="7">
    <location>
        <begin position="142"/>
        <end position="162"/>
    </location>
</feature>
<evidence type="ECO:0000256" key="1">
    <source>
        <dbReference type="ARBA" id="ARBA00004141"/>
    </source>
</evidence>
<dbReference type="EMBL" id="ML120370">
    <property type="protein sequence ID" value="RPB01906.1"/>
    <property type="molecule type" value="Genomic_DNA"/>
</dbReference>
<dbReference type="InterPro" id="IPR052337">
    <property type="entry name" value="SAT4-like"/>
</dbReference>
<evidence type="ECO:0000256" key="2">
    <source>
        <dbReference type="ARBA" id="ARBA00022692"/>
    </source>
</evidence>
<keyword evidence="4 7" id="KW-0472">Membrane</keyword>
<dbReference type="PANTHER" id="PTHR33048">
    <property type="entry name" value="PTH11-LIKE INTEGRAL MEMBRANE PROTEIN (AFU_ORTHOLOGUE AFUA_5G11245)"/>
    <property type="match status" value="1"/>
</dbReference>
<dbReference type="InterPro" id="IPR049326">
    <property type="entry name" value="Rhodopsin_dom_fungi"/>
</dbReference>
<feature type="transmembrane region" description="Helical" evidence="7">
    <location>
        <begin position="48"/>
        <end position="69"/>
    </location>
</feature>
<comment type="subcellular location">
    <subcellularLocation>
        <location evidence="1">Membrane</location>
        <topology evidence="1">Multi-pass membrane protein</topology>
    </subcellularLocation>
</comment>
<gene>
    <name evidence="9" type="ORF">L873DRAFT_1674692</name>
</gene>
<dbReference type="GO" id="GO:0016020">
    <property type="term" value="C:membrane"/>
    <property type="evidence" value="ECO:0007669"/>
    <property type="project" value="UniProtKB-SubCell"/>
</dbReference>
<comment type="similarity">
    <text evidence="5">Belongs to the SAT4 family.</text>
</comment>
<feature type="transmembrane region" description="Helical" evidence="7">
    <location>
        <begin position="174"/>
        <end position="194"/>
    </location>
</feature>
<organism evidence="9 10">
    <name type="scientific">Choiromyces venosus 120613-1</name>
    <dbReference type="NCBI Taxonomy" id="1336337"/>
    <lineage>
        <taxon>Eukaryota</taxon>
        <taxon>Fungi</taxon>
        <taxon>Dikarya</taxon>
        <taxon>Ascomycota</taxon>
        <taxon>Pezizomycotina</taxon>
        <taxon>Pezizomycetes</taxon>
        <taxon>Pezizales</taxon>
        <taxon>Tuberaceae</taxon>
        <taxon>Choiromyces</taxon>
    </lineage>
</organism>
<keyword evidence="3 7" id="KW-1133">Transmembrane helix</keyword>